<dbReference type="PANTHER" id="PTHR48075">
    <property type="entry name" value="3-HYDROXYACYL-COA DEHYDROGENASE FAMILY PROTEIN"/>
    <property type="match status" value="1"/>
</dbReference>
<accession>A0A1H3H4S4</accession>
<dbReference type="InterPro" id="IPR036291">
    <property type="entry name" value="NAD(P)-bd_dom_sf"/>
</dbReference>
<dbReference type="SUPFAM" id="SSF51735">
    <property type="entry name" value="NAD(P)-binding Rossmann-fold domains"/>
    <property type="match status" value="1"/>
</dbReference>
<evidence type="ECO:0000256" key="7">
    <source>
        <dbReference type="ARBA" id="ARBA00023027"/>
    </source>
</evidence>
<comment type="subunit">
    <text evidence="4 8">Homodimer.</text>
</comment>
<dbReference type="Proteomes" id="UP000198647">
    <property type="component" value="Unassembled WGS sequence"/>
</dbReference>
<evidence type="ECO:0000259" key="9">
    <source>
        <dbReference type="Pfam" id="PF00725"/>
    </source>
</evidence>
<dbReference type="Gene3D" id="1.10.1040.10">
    <property type="entry name" value="N-(1-d-carboxylethyl)-l-norvaline Dehydrogenase, domain 2"/>
    <property type="match status" value="1"/>
</dbReference>
<name>A0A1H3H4S4_9BACI</name>
<dbReference type="Pfam" id="PF00725">
    <property type="entry name" value="3HCDH"/>
    <property type="match status" value="1"/>
</dbReference>
<dbReference type="HAMAP" id="MF_02129">
    <property type="entry name" value="L_carnitine_dehydrog"/>
    <property type="match status" value="1"/>
</dbReference>
<comment type="catalytic activity">
    <reaction evidence="8">
        <text>carnitine + NAD(+) = 3-dehydrocarnitine + NADH + H(+)</text>
        <dbReference type="Rhea" id="RHEA:19265"/>
        <dbReference type="ChEBI" id="CHEBI:15378"/>
        <dbReference type="ChEBI" id="CHEBI:17126"/>
        <dbReference type="ChEBI" id="CHEBI:57540"/>
        <dbReference type="ChEBI" id="CHEBI:57885"/>
        <dbReference type="ChEBI" id="CHEBI:57945"/>
        <dbReference type="EC" id="1.1.1.108"/>
    </reaction>
</comment>
<feature type="binding site" evidence="8">
    <location>
        <begin position="12"/>
        <end position="17"/>
    </location>
    <ligand>
        <name>NAD(+)</name>
        <dbReference type="ChEBI" id="CHEBI:57540"/>
    </ligand>
</feature>
<keyword evidence="7 8" id="KW-0520">NAD</keyword>
<evidence type="ECO:0000313" key="11">
    <source>
        <dbReference type="EMBL" id="SDY09649.1"/>
    </source>
</evidence>
<comment type="subcellular location">
    <subcellularLocation>
        <location evidence="1 8">Cytoplasm</location>
    </subcellularLocation>
</comment>
<comment type="function">
    <text evidence="8">Catalyzes the NAD(+)-dependent oxidation of L-carnitine to 3-dehydrocarnitine.</text>
</comment>
<evidence type="ECO:0000256" key="3">
    <source>
        <dbReference type="ARBA" id="ARBA00005086"/>
    </source>
</evidence>
<feature type="domain" description="3-hydroxyacyl-CoA dehydrogenase NAD binding" evidence="10">
    <location>
        <begin position="7"/>
        <end position="183"/>
    </location>
</feature>
<comment type="caution">
    <text evidence="11">The sequence shown here is derived from an EMBL/GenBank/DDBJ whole genome shotgun (WGS) entry which is preliminary data.</text>
</comment>
<evidence type="ECO:0000256" key="1">
    <source>
        <dbReference type="ARBA" id="ARBA00004496"/>
    </source>
</evidence>
<comment type="pathway">
    <text evidence="3">Lipid metabolism; butanoate metabolism.</text>
</comment>
<dbReference type="InterPro" id="IPR008927">
    <property type="entry name" value="6-PGluconate_DH-like_C_sf"/>
</dbReference>
<evidence type="ECO:0000256" key="5">
    <source>
        <dbReference type="ARBA" id="ARBA00022490"/>
    </source>
</evidence>
<evidence type="ECO:0000256" key="6">
    <source>
        <dbReference type="ARBA" id="ARBA00023002"/>
    </source>
</evidence>
<dbReference type="InterPro" id="IPR006176">
    <property type="entry name" value="3-OHacyl-CoA_DH_NAD-bd"/>
</dbReference>
<protein>
    <recommendedName>
        <fullName evidence="8">L-carnitine dehydrogenase</fullName>
        <shortName evidence="8">CDH</shortName>
        <shortName evidence="8">L-CDH</shortName>
        <ecNumber evidence="8">1.1.1.108</ecNumber>
    </recommendedName>
</protein>
<evidence type="ECO:0000256" key="4">
    <source>
        <dbReference type="ARBA" id="ARBA00011738"/>
    </source>
</evidence>
<dbReference type="InterPro" id="IPR006108">
    <property type="entry name" value="3HC_DH_C"/>
</dbReference>
<keyword evidence="6 8" id="KW-0560">Oxidoreductase</keyword>
<sequence length="331" mass="36327">MSSSITNITIVGTGVIGNGWITRFLTNGYKVTAYDPAPGAEEKTREAVRSAWDYAGKLGLKEGASEENLTFEEDLGKALAHADFVQENVPEREELKRSVIASIDEHAPKHAVISSSTSGILPTVLQADCAHHPERVIVGHPFNPVYLMPLVELVGGNKTEDSFVDKAQEFYEGLGMKPLIVHQEIEGHIADRLMEAVWRESLHIVNDGVATTEEVDASIVYGPGLRWALMGPFMTLHMGGGKAGMRHLLHQFGPALKLPWTKLEAPELTDELAEKVITGCEAQTEGVDMQKMEERRDDFLVELQQLLEKYWPGANLTTGDSKEAVQGGDKT</sequence>
<dbReference type="EMBL" id="FNOS01000005">
    <property type="protein sequence ID" value="SDY09649.1"/>
    <property type="molecule type" value="Genomic_DNA"/>
</dbReference>
<dbReference type="SUPFAM" id="SSF48179">
    <property type="entry name" value="6-phosphogluconate dehydrogenase C-terminal domain-like"/>
    <property type="match status" value="1"/>
</dbReference>
<proteinExistence type="inferred from homology"/>
<evidence type="ECO:0000256" key="8">
    <source>
        <dbReference type="HAMAP-Rule" id="MF_02129"/>
    </source>
</evidence>
<dbReference type="PANTHER" id="PTHR48075:SF5">
    <property type="entry name" value="3-HYDROXYBUTYRYL-COA DEHYDROGENASE"/>
    <property type="match status" value="1"/>
</dbReference>
<evidence type="ECO:0000256" key="2">
    <source>
        <dbReference type="ARBA" id="ARBA00004855"/>
    </source>
</evidence>
<feature type="domain" description="3-hydroxyacyl-CoA dehydrogenase C-terminal" evidence="9">
    <location>
        <begin position="187"/>
        <end position="271"/>
    </location>
</feature>
<comment type="similarity">
    <text evidence="8">Belongs to the 3-hydroxyacyl-CoA dehydrogenase family. L-carnitine dehydrogenase subfamily.</text>
</comment>
<organism evidence="11 12">
    <name type="scientific">Salimicrobium album</name>
    <dbReference type="NCBI Taxonomy" id="50717"/>
    <lineage>
        <taxon>Bacteria</taxon>
        <taxon>Bacillati</taxon>
        <taxon>Bacillota</taxon>
        <taxon>Bacilli</taxon>
        <taxon>Bacillales</taxon>
        <taxon>Bacillaceae</taxon>
        <taxon>Salimicrobium</taxon>
    </lineage>
</organism>
<dbReference type="Pfam" id="PF02737">
    <property type="entry name" value="3HCDH_N"/>
    <property type="match status" value="1"/>
</dbReference>
<comment type="pathway">
    <text evidence="2 8">Amine and polyamine metabolism; carnitine metabolism.</text>
</comment>
<reference evidence="11 12" key="1">
    <citation type="submission" date="2016-10" db="EMBL/GenBank/DDBJ databases">
        <authorList>
            <person name="Varghese N."/>
            <person name="Submissions S."/>
        </authorList>
    </citation>
    <scope>NUCLEOTIDE SEQUENCE [LARGE SCALE GENOMIC DNA]</scope>
    <source>
        <strain evidence="11 12">DSM 20748</strain>
    </source>
</reference>
<evidence type="ECO:0000313" key="12">
    <source>
        <dbReference type="Proteomes" id="UP000198647"/>
    </source>
</evidence>
<dbReference type="InterPro" id="IPR013328">
    <property type="entry name" value="6PGD_dom2"/>
</dbReference>
<dbReference type="RefSeq" id="WP_093107546.1">
    <property type="nucleotide sequence ID" value="NZ_FNOS01000005.1"/>
</dbReference>
<keyword evidence="5 8" id="KW-0963">Cytoplasm</keyword>
<gene>
    <name evidence="11" type="ORF">SAMN04488081_2037</name>
</gene>
<dbReference type="Gene3D" id="3.40.50.720">
    <property type="entry name" value="NAD(P)-binding Rossmann-like Domain"/>
    <property type="match status" value="1"/>
</dbReference>
<evidence type="ECO:0000259" key="10">
    <source>
        <dbReference type="Pfam" id="PF02737"/>
    </source>
</evidence>
<dbReference type="EC" id="1.1.1.108" evidence="8"/>
<dbReference type="InterPro" id="IPR026578">
    <property type="entry name" value="L-carnitine_dehydrogenase"/>
</dbReference>
<keyword evidence="12" id="KW-1185">Reference proteome</keyword>